<keyword evidence="2" id="KW-1185">Reference proteome</keyword>
<dbReference type="InterPro" id="IPR011050">
    <property type="entry name" value="Pectin_lyase_fold/virulence"/>
</dbReference>
<organism evidence="1 2">
    <name type="scientific">Methanosphaerula palustris (strain ATCC BAA-1556 / DSM 19958 / E1-9c)</name>
    <dbReference type="NCBI Taxonomy" id="521011"/>
    <lineage>
        <taxon>Archaea</taxon>
        <taxon>Methanobacteriati</taxon>
        <taxon>Methanobacteriota</taxon>
        <taxon>Stenosarchaea group</taxon>
        <taxon>Methanomicrobia</taxon>
        <taxon>Methanomicrobiales</taxon>
        <taxon>Methanoregulaceae</taxon>
        <taxon>Methanosphaerula</taxon>
    </lineage>
</organism>
<dbReference type="KEGG" id="mpl:Mpal_1386"/>
<dbReference type="InterPro" id="IPR012334">
    <property type="entry name" value="Pectin_lyas_fold"/>
</dbReference>
<evidence type="ECO:0000313" key="1">
    <source>
        <dbReference type="EMBL" id="ACL16716.1"/>
    </source>
</evidence>
<dbReference type="GeneID" id="7269991"/>
<evidence type="ECO:0000313" key="2">
    <source>
        <dbReference type="Proteomes" id="UP000002457"/>
    </source>
</evidence>
<dbReference type="eggNOG" id="arCOG02521">
    <property type="taxonomic scope" value="Archaea"/>
</dbReference>
<dbReference type="RefSeq" id="WP_012618035.1">
    <property type="nucleotide sequence ID" value="NC_011832.1"/>
</dbReference>
<dbReference type="SUPFAM" id="SSF51126">
    <property type="entry name" value="Pectin lyase-like"/>
    <property type="match status" value="1"/>
</dbReference>
<name>B8GHX6_METPE</name>
<protein>
    <recommendedName>
        <fullName evidence="3">Right handed beta helix domain-containing protein</fullName>
    </recommendedName>
</protein>
<reference evidence="1 2" key="1">
    <citation type="journal article" date="2015" name="Genome Announc.">
        <title>Complete Genome Sequence of Methanosphaerula palustris E1-9CT, a Hydrogenotrophic Methanogen Isolated from a Minerotrophic Fen Peatland.</title>
        <authorList>
            <person name="Cadillo-Quiroz H."/>
            <person name="Browne P."/>
            <person name="Kyrpides N."/>
            <person name="Woyke T."/>
            <person name="Goodwin L."/>
            <person name="Detter C."/>
            <person name="Yavitt J.B."/>
            <person name="Zinder S.H."/>
        </authorList>
    </citation>
    <scope>NUCLEOTIDE SEQUENCE [LARGE SCALE GENOMIC DNA]</scope>
    <source>
        <strain evidence="2">ATCC BAA-1556 / DSM 19958 / E1-9c</strain>
    </source>
</reference>
<dbReference type="Gene3D" id="2.160.20.10">
    <property type="entry name" value="Single-stranded right-handed beta-helix, Pectin lyase-like"/>
    <property type="match status" value="1"/>
</dbReference>
<dbReference type="EMBL" id="CP001338">
    <property type="protein sequence ID" value="ACL16716.1"/>
    <property type="molecule type" value="Genomic_DNA"/>
</dbReference>
<evidence type="ECO:0008006" key="3">
    <source>
        <dbReference type="Google" id="ProtNLM"/>
    </source>
</evidence>
<dbReference type="HOGENOM" id="CLU_551674_0_0_2"/>
<proteinExistence type="predicted"/>
<accession>B8GHX6</accession>
<dbReference type="STRING" id="521011.Mpal_1386"/>
<dbReference type="OrthoDB" id="105642at2157"/>
<dbReference type="Proteomes" id="UP000002457">
    <property type="component" value="Chromosome"/>
</dbReference>
<sequence length="494" mass="52420">MTIIISQKNCPVPEKNNADIVLDGETDFAKIAAEAGKPDRCIKILAGTLNGNGGFAPDGSRYLRPGPGVTIMGAGPGQTIIEAAGSPCRIEIPETSPGVTLGGFSGVGYFGIQNYASRFTCEDVEIAHTLDGRTYLPFGKAGGCTAAFMNWGRDGQVLSDLVYRRCTARMAYHHGFSCNTTGAGAATFQRVTFEECQAIACGSGQEGDGVRDWSCGFDLIDTGHLLGLTVRKCRAFDSWQSGFHTDGSWEGHEQRTADLLFEDCVSEGNGQRSGTTPAELYQCGYYLQDHVTLNRCQAKGNRKAGYLFKNERPKSVVLASCSDDGSAYGLVIEYGGVGIIARQFVSTGATRRALQATAIDADLEIGIVNFAGDGRPVLLGITERLDFVDAPAHAADLARYRAIGRPFSRSLILEVPASVPISDLVEVHPPSASAVDLSGVTVRVREDFGPRPPVPPAPVVTAGPISGGVVSLTMADGEVEVYELVRQAGVNRRG</sequence>
<dbReference type="AlphaFoldDB" id="B8GHX6"/>
<gene>
    <name evidence="1" type="ordered locus">Mpal_1386</name>
</gene>